<evidence type="ECO:0000313" key="2">
    <source>
        <dbReference type="Proteomes" id="UP000837857"/>
    </source>
</evidence>
<keyword evidence="2" id="KW-1185">Reference proteome</keyword>
<accession>A0ABN8HUT3</accession>
<gene>
    <name evidence="1" type="ORF">IPOD504_LOCUS1986</name>
</gene>
<dbReference type="EMBL" id="OW152823">
    <property type="protein sequence ID" value="CAH2039788.1"/>
    <property type="molecule type" value="Genomic_DNA"/>
</dbReference>
<evidence type="ECO:0000313" key="1">
    <source>
        <dbReference type="EMBL" id="CAH2039788.1"/>
    </source>
</evidence>
<dbReference type="Proteomes" id="UP000837857">
    <property type="component" value="Chromosome 11"/>
</dbReference>
<name>A0ABN8HUT3_9NEOP</name>
<reference evidence="1" key="1">
    <citation type="submission" date="2022-03" db="EMBL/GenBank/DDBJ databases">
        <authorList>
            <person name="Martin H S."/>
        </authorList>
    </citation>
    <scope>NUCLEOTIDE SEQUENCE</scope>
</reference>
<organism evidence="1 2">
    <name type="scientific">Iphiclides podalirius</name>
    <name type="common">scarce swallowtail</name>
    <dbReference type="NCBI Taxonomy" id="110791"/>
    <lineage>
        <taxon>Eukaryota</taxon>
        <taxon>Metazoa</taxon>
        <taxon>Ecdysozoa</taxon>
        <taxon>Arthropoda</taxon>
        <taxon>Hexapoda</taxon>
        <taxon>Insecta</taxon>
        <taxon>Pterygota</taxon>
        <taxon>Neoptera</taxon>
        <taxon>Endopterygota</taxon>
        <taxon>Lepidoptera</taxon>
        <taxon>Glossata</taxon>
        <taxon>Ditrysia</taxon>
        <taxon>Papilionoidea</taxon>
        <taxon>Papilionidae</taxon>
        <taxon>Papilioninae</taxon>
        <taxon>Iphiclides</taxon>
    </lineage>
</organism>
<sequence length="194" mass="21748">MWDNYICVSNIKRGRSVDVKLIELAGTGAIVAGHRCECMFRHMFAPICRARGAAATVTPLSPRSVECCLCACAHDAHMRQPPPLRACCDRNRRESVSSAIPALPGVVRSRAHVRAAAATHVWRPTDYSDGFMRFYYRHCAHTTVFRAFVVYQDLRGNLPHRFATSALLAYTWPGKGTPPNTWCGNDPLYETFYN</sequence>
<feature type="non-terminal residue" evidence="1">
    <location>
        <position position="1"/>
    </location>
</feature>
<protein>
    <submittedName>
        <fullName evidence="1">Uncharacterized protein</fullName>
    </submittedName>
</protein>
<proteinExistence type="predicted"/>